<feature type="region of interest" description="Disordered" evidence="1">
    <location>
        <begin position="271"/>
        <end position="293"/>
    </location>
</feature>
<accession>A0ABQ8VQ24</accession>
<gene>
    <name evidence="2" type="ORF">C8R41DRAFT_916381</name>
</gene>
<evidence type="ECO:0000256" key="1">
    <source>
        <dbReference type="SAM" id="MobiDB-lite"/>
    </source>
</evidence>
<dbReference type="Proteomes" id="UP001150217">
    <property type="component" value="Unassembled WGS sequence"/>
</dbReference>
<reference evidence="2" key="1">
    <citation type="submission" date="2022-08" db="EMBL/GenBank/DDBJ databases">
        <title>A Global Phylogenomic Analysis of the Shiitake Genus Lentinula.</title>
        <authorList>
            <consortium name="DOE Joint Genome Institute"/>
            <person name="Sierra-Patev S."/>
            <person name="Min B."/>
            <person name="Naranjo-Ortiz M."/>
            <person name="Looney B."/>
            <person name="Konkel Z."/>
            <person name="Slot J.C."/>
            <person name="Sakamoto Y."/>
            <person name="Steenwyk J.L."/>
            <person name="Rokas A."/>
            <person name="Carro J."/>
            <person name="Camarero S."/>
            <person name="Ferreira P."/>
            <person name="Molpeceres G."/>
            <person name="Ruiz-Duenas F.J."/>
            <person name="Serrano A."/>
            <person name="Henrissat B."/>
            <person name="Drula E."/>
            <person name="Hughes K.W."/>
            <person name="Mata J.L."/>
            <person name="Ishikawa N.K."/>
            <person name="Vargas-Isla R."/>
            <person name="Ushijima S."/>
            <person name="Smith C.A."/>
            <person name="Ahrendt S."/>
            <person name="Andreopoulos W."/>
            <person name="He G."/>
            <person name="Labutti K."/>
            <person name="Lipzen A."/>
            <person name="Ng V."/>
            <person name="Riley R."/>
            <person name="Sandor L."/>
            <person name="Barry K."/>
            <person name="Martinez A.T."/>
            <person name="Xiao Y."/>
            <person name="Gibbons J.G."/>
            <person name="Terashima K."/>
            <person name="Grigoriev I.V."/>
            <person name="Hibbett D.S."/>
        </authorList>
    </citation>
    <scope>NUCLEOTIDE SEQUENCE</scope>
    <source>
        <strain evidence="2">RHP3577 ss4</strain>
    </source>
</reference>
<feature type="compositionally biased region" description="Acidic residues" evidence="1">
    <location>
        <begin position="279"/>
        <end position="293"/>
    </location>
</feature>
<evidence type="ECO:0000313" key="2">
    <source>
        <dbReference type="EMBL" id="KAJ4498500.1"/>
    </source>
</evidence>
<organism evidence="2 3">
    <name type="scientific">Lentinula lateritia</name>
    <dbReference type="NCBI Taxonomy" id="40482"/>
    <lineage>
        <taxon>Eukaryota</taxon>
        <taxon>Fungi</taxon>
        <taxon>Dikarya</taxon>
        <taxon>Basidiomycota</taxon>
        <taxon>Agaricomycotina</taxon>
        <taxon>Agaricomycetes</taxon>
        <taxon>Agaricomycetidae</taxon>
        <taxon>Agaricales</taxon>
        <taxon>Marasmiineae</taxon>
        <taxon>Omphalotaceae</taxon>
        <taxon>Lentinula</taxon>
    </lineage>
</organism>
<keyword evidence="3" id="KW-1185">Reference proteome</keyword>
<protein>
    <submittedName>
        <fullName evidence="2">Uncharacterized protein</fullName>
    </submittedName>
</protein>
<dbReference type="EMBL" id="JANVFT010000015">
    <property type="protein sequence ID" value="KAJ4498500.1"/>
    <property type="molecule type" value="Genomic_DNA"/>
</dbReference>
<name>A0ABQ8VQ24_9AGAR</name>
<comment type="caution">
    <text evidence="2">The sequence shown here is derived from an EMBL/GenBank/DDBJ whole genome shotgun (WGS) entry which is preliminary data.</text>
</comment>
<evidence type="ECO:0000313" key="3">
    <source>
        <dbReference type="Proteomes" id="UP001150217"/>
    </source>
</evidence>
<proteinExistence type="predicted"/>
<sequence>MISDITVDADLTYKDGLYPHPSDLCYDDPTTHIPPSPGIRNCQLSPKLEDFSFGYRARESFSRLLISAYAAAIKNHAKDEFLRDEMKLWLCLFPVDLLPDQSYQAYKQSGRLTMSEIVLPFTLRHYQQDLSRRFISKNLPDTPDRCIEWDTIVHHTLLKHKIASDRQVDIAHHCFDRDLPRDLFHLLLLKAIEDCLNRGVRIHESAVTCVADWRKDLQNAFMHWFYHQRMPQSFIILYPPFAPHKPFREDLPVFAVDAKVFWRPPHIPPHPHIPMPGDSETELEELEDSADSV</sequence>